<sequence>MLLFHKFALLAPVVTAAPQYWGDSWGLATFTTAVNVGDGNPHQRYHYKQLTHQTDCSDGPCEIAYLDAQFYEIGFSGDLLGADWISGGFSVTQSHQTGNTPNCQSKPDEEQDILCVWFRTAHTAYTVQNWKHDLNQNPTDGDKDGYPHVLTSPNDKNVGHAYVCGRGDRCKEQGAEFWGSSAPAGGPKVYPFKEDWQ</sequence>
<evidence type="ECO:0000313" key="2">
    <source>
        <dbReference type="EMBL" id="KAK9769983.1"/>
    </source>
</evidence>
<keyword evidence="1" id="KW-0732">Signal</keyword>
<name>A0ABR2X864_9PEZI</name>
<comment type="caution">
    <text evidence="2">The sequence shown here is derived from an EMBL/GenBank/DDBJ whole genome shotgun (WGS) entry which is preliminary data.</text>
</comment>
<feature type="chain" id="PRO_5045319451" evidence="1">
    <location>
        <begin position="17"/>
        <end position="197"/>
    </location>
</feature>
<keyword evidence="3" id="KW-1185">Reference proteome</keyword>
<proteinExistence type="predicted"/>
<organism evidence="2 3">
    <name type="scientific">Seiridium cardinale</name>
    <dbReference type="NCBI Taxonomy" id="138064"/>
    <lineage>
        <taxon>Eukaryota</taxon>
        <taxon>Fungi</taxon>
        <taxon>Dikarya</taxon>
        <taxon>Ascomycota</taxon>
        <taxon>Pezizomycotina</taxon>
        <taxon>Sordariomycetes</taxon>
        <taxon>Xylariomycetidae</taxon>
        <taxon>Amphisphaeriales</taxon>
        <taxon>Sporocadaceae</taxon>
        <taxon>Seiridium</taxon>
    </lineage>
</organism>
<feature type="signal peptide" evidence="1">
    <location>
        <begin position="1"/>
        <end position="16"/>
    </location>
</feature>
<accession>A0ABR2X864</accession>
<reference evidence="2 3" key="1">
    <citation type="submission" date="2024-02" db="EMBL/GenBank/DDBJ databases">
        <title>First draft genome assembly of two strains of Seiridium cardinale.</title>
        <authorList>
            <person name="Emiliani G."/>
            <person name="Scali E."/>
        </authorList>
    </citation>
    <scope>NUCLEOTIDE SEQUENCE [LARGE SCALE GENOMIC DNA]</scope>
    <source>
        <strain evidence="2 3">BM-138-000479</strain>
    </source>
</reference>
<protein>
    <submittedName>
        <fullName evidence="2">Uncharacterized protein</fullName>
    </submittedName>
</protein>
<dbReference type="Proteomes" id="UP001465668">
    <property type="component" value="Unassembled WGS sequence"/>
</dbReference>
<evidence type="ECO:0000256" key="1">
    <source>
        <dbReference type="SAM" id="SignalP"/>
    </source>
</evidence>
<gene>
    <name evidence="2" type="ORF">SCAR479_13308</name>
</gene>
<dbReference type="EMBL" id="JARVKM010000104">
    <property type="protein sequence ID" value="KAK9769983.1"/>
    <property type="molecule type" value="Genomic_DNA"/>
</dbReference>
<evidence type="ECO:0000313" key="3">
    <source>
        <dbReference type="Proteomes" id="UP001465668"/>
    </source>
</evidence>